<dbReference type="OrthoDB" id="4790304at2"/>
<dbReference type="InterPro" id="IPR001387">
    <property type="entry name" value="Cro/C1-type_HTH"/>
</dbReference>
<dbReference type="SMART" id="SM00530">
    <property type="entry name" value="HTH_XRE"/>
    <property type="match status" value="1"/>
</dbReference>
<dbReference type="CDD" id="cd00093">
    <property type="entry name" value="HTH_XRE"/>
    <property type="match status" value="1"/>
</dbReference>
<dbReference type="RefSeq" id="WP_142097387.1">
    <property type="nucleotide sequence ID" value="NZ_VFPH01000001.1"/>
</dbReference>
<dbReference type="PANTHER" id="PTHR35010">
    <property type="entry name" value="BLL4672 PROTEIN-RELATED"/>
    <property type="match status" value="1"/>
</dbReference>
<dbReference type="InterPro" id="IPR041413">
    <property type="entry name" value="MLTR_LBD"/>
</dbReference>
<protein>
    <submittedName>
        <fullName evidence="2">Xre family transcriptional regulator</fullName>
    </submittedName>
</protein>
<dbReference type="PANTHER" id="PTHR35010:SF2">
    <property type="entry name" value="BLL4672 PROTEIN"/>
    <property type="match status" value="1"/>
</dbReference>
<gene>
    <name evidence="2" type="ORF">FB388_0954</name>
</gene>
<feature type="domain" description="HTH cro/C1-type" evidence="1">
    <location>
        <begin position="27"/>
        <end position="80"/>
    </location>
</feature>
<reference evidence="2 3" key="1">
    <citation type="submission" date="2019-06" db="EMBL/GenBank/DDBJ databases">
        <title>Sequencing the genomes of 1000 actinobacteria strains.</title>
        <authorList>
            <person name="Klenk H.-P."/>
        </authorList>
    </citation>
    <scope>NUCLEOTIDE SEQUENCE [LARGE SCALE GENOMIC DNA]</scope>
    <source>
        <strain evidence="2 3">DSM 45511</strain>
    </source>
</reference>
<dbReference type="Gene3D" id="1.10.260.40">
    <property type="entry name" value="lambda repressor-like DNA-binding domains"/>
    <property type="match status" value="1"/>
</dbReference>
<dbReference type="PROSITE" id="PS50943">
    <property type="entry name" value="HTH_CROC1"/>
    <property type="match status" value="1"/>
</dbReference>
<keyword evidence="3" id="KW-1185">Reference proteome</keyword>
<proteinExistence type="predicted"/>
<dbReference type="Proteomes" id="UP000319818">
    <property type="component" value="Unassembled WGS sequence"/>
</dbReference>
<dbReference type="Pfam" id="PF13560">
    <property type="entry name" value="HTH_31"/>
    <property type="match status" value="1"/>
</dbReference>
<dbReference type="InterPro" id="IPR010982">
    <property type="entry name" value="Lambda_DNA-bd_dom_sf"/>
</dbReference>
<dbReference type="AlphaFoldDB" id="A0A543GC02"/>
<comment type="caution">
    <text evidence="2">The sequence shown here is derived from an EMBL/GenBank/DDBJ whole genome shotgun (WGS) entry which is preliminary data.</text>
</comment>
<dbReference type="EMBL" id="VFPH01000001">
    <property type="protein sequence ID" value="TQM43607.1"/>
    <property type="molecule type" value="Genomic_DNA"/>
</dbReference>
<dbReference type="Pfam" id="PF17765">
    <property type="entry name" value="MLTR_LBD"/>
    <property type="match status" value="1"/>
</dbReference>
<evidence type="ECO:0000313" key="2">
    <source>
        <dbReference type="EMBL" id="TQM43607.1"/>
    </source>
</evidence>
<evidence type="ECO:0000313" key="3">
    <source>
        <dbReference type="Proteomes" id="UP000319818"/>
    </source>
</evidence>
<accession>A0A543GC02</accession>
<dbReference type="GO" id="GO:0003677">
    <property type="term" value="F:DNA binding"/>
    <property type="evidence" value="ECO:0007669"/>
    <property type="project" value="InterPro"/>
</dbReference>
<evidence type="ECO:0000259" key="1">
    <source>
        <dbReference type="PROSITE" id="PS50943"/>
    </source>
</evidence>
<dbReference type="SUPFAM" id="SSF47413">
    <property type="entry name" value="lambda repressor-like DNA-binding domains"/>
    <property type="match status" value="1"/>
</dbReference>
<sequence>MTSELGEFLRSRRGEVRPDDVGLPAGRARRVPGLRREEVALLGGVSVDYYVRLEQGRERNPSAQVLDALAEALRLDDDARQHAFRLAGLAPRPVSARPEQASPHLRQLMDGWPDTPAVVLSRCYDVLARNRLATALYDVFTYSDNLLLNIFRDPAARAFYADWQHAAANTVAGFRLSTGSMPDDPRTAAIVEELHTSSPEFRRLWARNQARGKSAEVKTFAHRDVGAITVHMQTFDIREAPGQQLVVYHAEPGSPDAQALRLLGSIAATRQSFA</sequence>
<dbReference type="Gene3D" id="3.30.450.180">
    <property type="match status" value="1"/>
</dbReference>
<name>A0A543GC02_9PSEU</name>
<organism evidence="2 3">
    <name type="scientific">Pseudonocardia cypriaca</name>
    <dbReference type="NCBI Taxonomy" id="882449"/>
    <lineage>
        <taxon>Bacteria</taxon>
        <taxon>Bacillati</taxon>
        <taxon>Actinomycetota</taxon>
        <taxon>Actinomycetes</taxon>
        <taxon>Pseudonocardiales</taxon>
        <taxon>Pseudonocardiaceae</taxon>
        <taxon>Pseudonocardia</taxon>
    </lineage>
</organism>